<keyword evidence="2" id="KW-0808">Transferase</keyword>
<dbReference type="PANTHER" id="PTHR22916:SF51">
    <property type="entry name" value="GLYCOSYLTRANSFERASE EPSH-RELATED"/>
    <property type="match status" value="1"/>
</dbReference>
<dbReference type="InterPro" id="IPR029044">
    <property type="entry name" value="Nucleotide-diphossugar_trans"/>
</dbReference>
<keyword evidence="1" id="KW-0328">Glycosyltransferase</keyword>
<dbReference type="InterPro" id="IPR001173">
    <property type="entry name" value="Glyco_trans_2-like"/>
</dbReference>
<dbReference type="Pfam" id="PF00535">
    <property type="entry name" value="Glycos_transf_2"/>
    <property type="match status" value="1"/>
</dbReference>
<evidence type="ECO:0000313" key="5">
    <source>
        <dbReference type="EMBL" id="AOP02802.1"/>
    </source>
</evidence>
<evidence type="ECO:0000256" key="1">
    <source>
        <dbReference type="ARBA" id="ARBA00022676"/>
    </source>
</evidence>
<accession>A0A1C9IE12</accession>
<gene>
    <name evidence="4" type="primary">cpsM</name>
    <name evidence="4" type="ORF">YS355-orf13</name>
    <name evidence="5" type="ORF">YS365-orf13</name>
</gene>
<dbReference type="PANTHER" id="PTHR22916">
    <property type="entry name" value="GLYCOSYLTRANSFERASE"/>
    <property type="match status" value="1"/>
</dbReference>
<evidence type="ECO:0000259" key="3">
    <source>
        <dbReference type="Pfam" id="PF00535"/>
    </source>
</evidence>
<organism evidence="4">
    <name type="scientific">Streptococcus suis</name>
    <dbReference type="NCBI Taxonomy" id="1307"/>
    <lineage>
        <taxon>Bacteria</taxon>
        <taxon>Bacillati</taxon>
        <taxon>Bacillota</taxon>
        <taxon>Bacilli</taxon>
        <taxon>Lactobacillales</taxon>
        <taxon>Streptococcaceae</taxon>
        <taxon>Streptococcus</taxon>
    </lineage>
</organism>
<evidence type="ECO:0000313" key="4">
    <source>
        <dbReference type="EMBL" id="AOP02779.1"/>
    </source>
</evidence>
<reference evidence="4" key="1">
    <citation type="journal article" date="2016" name="Appl. Environ. Microbiol.">
        <title>Novel capsular polysaccharide Loci and new diagnostic tools for high-throughput capsular gene typing in Streptococcus suis.</title>
        <authorList>
            <person name="Zheng H."/>
            <person name="Bai X."/>
            <person name="Xu J."/>
        </authorList>
    </citation>
    <scope>NUCLEOTIDE SEQUENCE</scope>
    <source>
        <strain evidence="4">YS355</strain>
        <strain evidence="5">YS365</strain>
    </source>
</reference>
<evidence type="ECO:0000256" key="2">
    <source>
        <dbReference type="ARBA" id="ARBA00022679"/>
    </source>
</evidence>
<dbReference type="EMBL" id="KU665268">
    <property type="protein sequence ID" value="AOP02802.1"/>
    <property type="molecule type" value="Genomic_DNA"/>
</dbReference>
<dbReference type="CDD" id="cd00761">
    <property type="entry name" value="Glyco_tranf_GTA_type"/>
    <property type="match status" value="1"/>
</dbReference>
<dbReference type="Gene3D" id="3.90.550.10">
    <property type="entry name" value="Spore Coat Polysaccharide Biosynthesis Protein SpsA, Chain A"/>
    <property type="match status" value="1"/>
</dbReference>
<sequence length="319" mass="37437">MNKFKFDIIVPIYNIENELETCLESLRNQTYNNFTVLMIDDGSTDSSAIIAQKYANEDQRFNYFFKENGGLSDARNFGLDKATHDYVLFIDGDDFIEVGTLEFLNKKLDEYNLDVLEFNGWYFENGHKTALFNSHYIDSGIVKKGSDFFVDNLKAGCMYSAVWLKVVNRNWLQETGLIFEKGLLHEDELWTPQLYLNAERVMYVDTPLYNYVQRQGSIMHQVNRDKNVQDAREIYYKLENVYSNYNLTNKQRKVLMDYLARKMLGSFYEPSQVEVGVKDINFVFKHAKRIRTLGQAAIYRCFPIALPRIKNAVKKIIRY</sequence>
<dbReference type="SUPFAM" id="SSF53448">
    <property type="entry name" value="Nucleotide-diphospho-sugar transferases"/>
    <property type="match status" value="1"/>
</dbReference>
<name>A0A1C9IE12_STRSU</name>
<dbReference type="EMBL" id="KU665267">
    <property type="protein sequence ID" value="AOP02779.1"/>
    <property type="molecule type" value="Genomic_DNA"/>
</dbReference>
<protein>
    <recommendedName>
        <fullName evidence="3">Glycosyltransferase 2-like domain-containing protein</fullName>
    </recommendedName>
</protein>
<dbReference type="GO" id="GO:0016757">
    <property type="term" value="F:glycosyltransferase activity"/>
    <property type="evidence" value="ECO:0007669"/>
    <property type="project" value="UniProtKB-KW"/>
</dbReference>
<proteinExistence type="predicted"/>
<dbReference type="AlphaFoldDB" id="A0A1C9IE12"/>
<feature type="domain" description="Glycosyltransferase 2-like" evidence="3">
    <location>
        <begin position="8"/>
        <end position="116"/>
    </location>
</feature>